<evidence type="ECO:0000256" key="8">
    <source>
        <dbReference type="ARBA" id="ARBA00022833"/>
    </source>
</evidence>
<evidence type="ECO:0000256" key="9">
    <source>
        <dbReference type="ARBA" id="ARBA00022842"/>
    </source>
</evidence>
<evidence type="ECO:0000313" key="16">
    <source>
        <dbReference type="EMBL" id="NSL50299.1"/>
    </source>
</evidence>
<dbReference type="EC" id="2.7.7.101" evidence="12"/>
<keyword evidence="6 12" id="KW-0479">Metal-binding</keyword>
<dbReference type="GO" id="GO:0003677">
    <property type="term" value="F:DNA binding"/>
    <property type="evidence" value="ECO:0007669"/>
    <property type="project" value="UniProtKB-KW"/>
</dbReference>
<gene>
    <name evidence="12" type="primary">dnaG</name>
    <name evidence="16" type="ORF">HR057_00795</name>
</gene>
<dbReference type="InterPro" id="IPR002694">
    <property type="entry name" value="Znf_CHC2"/>
</dbReference>
<dbReference type="SUPFAM" id="SSF57783">
    <property type="entry name" value="Zinc beta-ribbon"/>
    <property type="match status" value="1"/>
</dbReference>
<dbReference type="InterPro" id="IPR034151">
    <property type="entry name" value="TOPRIM_DnaG_bac"/>
</dbReference>
<dbReference type="Gene3D" id="3.90.980.10">
    <property type="entry name" value="DNA primase, catalytic core, N-terminal domain"/>
    <property type="match status" value="1"/>
</dbReference>
<dbReference type="GO" id="GO:0005737">
    <property type="term" value="C:cytoplasm"/>
    <property type="evidence" value="ECO:0007669"/>
    <property type="project" value="TreeGrafter"/>
</dbReference>
<dbReference type="FunFam" id="3.90.580.10:FF:000001">
    <property type="entry name" value="DNA primase"/>
    <property type="match status" value="1"/>
</dbReference>
<dbReference type="GO" id="GO:1990077">
    <property type="term" value="C:primosome complex"/>
    <property type="evidence" value="ECO:0007669"/>
    <property type="project" value="UniProtKB-KW"/>
</dbReference>
<dbReference type="InterPro" id="IPR036185">
    <property type="entry name" value="DNA_heli_DnaB-like_N_sf"/>
</dbReference>
<evidence type="ECO:0000256" key="5">
    <source>
        <dbReference type="ARBA" id="ARBA00022705"/>
    </source>
</evidence>
<dbReference type="Proteomes" id="UP000625804">
    <property type="component" value="Unassembled WGS sequence"/>
</dbReference>
<dbReference type="InterPro" id="IPR016136">
    <property type="entry name" value="DNA_helicase_N/primase_C"/>
</dbReference>
<protein>
    <recommendedName>
        <fullName evidence="12 13">DNA primase</fullName>
        <ecNumber evidence="12">2.7.7.101</ecNumber>
    </recommendedName>
</protein>
<keyword evidence="11 12" id="KW-0804">Transcription</keyword>
<keyword evidence="1 12" id="KW-0240">DNA-directed RNA polymerase</keyword>
<evidence type="ECO:0000256" key="10">
    <source>
        <dbReference type="ARBA" id="ARBA00023125"/>
    </source>
</evidence>
<keyword evidence="7 12" id="KW-0863">Zinc-finger</keyword>
<evidence type="ECO:0000259" key="15">
    <source>
        <dbReference type="PROSITE" id="PS50880"/>
    </source>
</evidence>
<reference evidence="16" key="1">
    <citation type="submission" date="2020-06" db="EMBL/GenBank/DDBJ databases">
        <title>A novel thermopfilic bacterium from Erzurum, Turkey.</title>
        <authorList>
            <person name="Adiguzel A."/>
            <person name="Ay H."/>
            <person name="Baltaci M.O."/>
        </authorList>
    </citation>
    <scope>NUCLEOTIDE SEQUENCE</scope>
    <source>
        <strain evidence="16">P2</strain>
    </source>
</reference>
<comment type="subunit">
    <text evidence="12">Monomer. Interacts with DnaB.</text>
</comment>
<dbReference type="PANTHER" id="PTHR30313:SF2">
    <property type="entry name" value="DNA PRIMASE"/>
    <property type="match status" value="1"/>
</dbReference>
<comment type="similarity">
    <text evidence="12 13">Belongs to the DnaG primase family.</text>
</comment>
<keyword evidence="17" id="KW-1185">Reference proteome</keyword>
<keyword evidence="9" id="KW-0460">Magnesium</keyword>
<dbReference type="PANTHER" id="PTHR30313">
    <property type="entry name" value="DNA PRIMASE"/>
    <property type="match status" value="1"/>
</dbReference>
<evidence type="ECO:0000313" key="17">
    <source>
        <dbReference type="Proteomes" id="UP000625804"/>
    </source>
</evidence>
<evidence type="ECO:0000256" key="11">
    <source>
        <dbReference type="ARBA" id="ARBA00023163"/>
    </source>
</evidence>
<keyword evidence="3 12" id="KW-0808">Transferase</keyword>
<dbReference type="GO" id="GO:0000428">
    <property type="term" value="C:DNA-directed RNA polymerase complex"/>
    <property type="evidence" value="ECO:0007669"/>
    <property type="project" value="UniProtKB-KW"/>
</dbReference>
<name>A0A8J8GAM1_9BACI</name>
<dbReference type="Pfam" id="PF10410">
    <property type="entry name" value="DnaB_bind"/>
    <property type="match status" value="1"/>
</dbReference>
<accession>A0A8J8GAM1</accession>
<keyword evidence="4 12" id="KW-0548">Nucleotidyltransferase</keyword>
<dbReference type="InterPro" id="IPR037068">
    <property type="entry name" value="DNA_primase_core_N_sf"/>
</dbReference>
<dbReference type="HAMAP" id="MF_00974">
    <property type="entry name" value="DNA_primase_DnaG"/>
    <property type="match status" value="1"/>
</dbReference>
<dbReference type="Gene3D" id="3.40.1360.10">
    <property type="match status" value="1"/>
</dbReference>
<keyword evidence="8 12" id="KW-0862">Zinc</keyword>
<feature type="domain" description="Toprim" evidence="15">
    <location>
        <begin position="261"/>
        <end position="342"/>
    </location>
</feature>
<evidence type="ECO:0000256" key="2">
    <source>
        <dbReference type="ARBA" id="ARBA00022515"/>
    </source>
</evidence>
<dbReference type="InterPro" id="IPR019475">
    <property type="entry name" value="DNA_primase_DnaB-bd"/>
</dbReference>
<dbReference type="AlphaFoldDB" id="A0A8J8GAM1"/>
<dbReference type="CDD" id="cd03364">
    <property type="entry name" value="TOPRIM_DnaG_primases"/>
    <property type="match status" value="1"/>
</dbReference>
<dbReference type="FunFam" id="3.90.980.10:FF:000001">
    <property type="entry name" value="DNA primase"/>
    <property type="match status" value="1"/>
</dbReference>
<dbReference type="Pfam" id="PF08275">
    <property type="entry name" value="DNAG_N"/>
    <property type="match status" value="1"/>
</dbReference>
<dbReference type="InterPro" id="IPR036977">
    <property type="entry name" value="DNA_primase_Znf_CHC2"/>
</dbReference>
<dbReference type="Gene3D" id="6.10.140.360">
    <property type="match status" value="1"/>
</dbReference>
<comment type="catalytic activity">
    <reaction evidence="12">
        <text>ssDNA + n NTP = ssDNA/pppN(pN)n-1 hybrid + (n-1) diphosphate.</text>
        <dbReference type="EC" id="2.7.7.101"/>
    </reaction>
</comment>
<evidence type="ECO:0000256" key="7">
    <source>
        <dbReference type="ARBA" id="ARBA00022771"/>
    </source>
</evidence>
<dbReference type="InterPro" id="IPR030846">
    <property type="entry name" value="DnaG_bac"/>
</dbReference>
<evidence type="ECO:0000256" key="4">
    <source>
        <dbReference type="ARBA" id="ARBA00022695"/>
    </source>
</evidence>
<dbReference type="Pfam" id="PF13155">
    <property type="entry name" value="Toprim_2"/>
    <property type="match status" value="1"/>
</dbReference>
<dbReference type="RefSeq" id="WP_173729495.1">
    <property type="nucleotide sequence ID" value="NZ_JABTTE010000001.1"/>
</dbReference>
<dbReference type="InterPro" id="IPR006295">
    <property type="entry name" value="DNA_primase_DnaG"/>
</dbReference>
<evidence type="ECO:0000256" key="13">
    <source>
        <dbReference type="PIRNR" id="PIRNR002811"/>
    </source>
</evidence>
<dbReference type="GO" id="GO:0003899">
    <property type="term" value="F:DNA-directed RNA polymerase activity"/>
    <property type="evidence" value="ECO:0007669"/>
    <property type="project" value="UniProtKB-UniRule"/>
</dbReference>
<dbReference type="GO" id="GO:0005524">
    <property type="term" value="F:ATP binding"/>
    <property type="evidence" value="ECO:0007669"/>
    <property type="project" value="InterPro"/>
</dbReference>
<comment type="cofactor">
    <cofactor evidence="12 13 14">
        <name>Zn(2+)</name>
        <dbReference type="ChEBI" id="CHEBI:29105"/>
    </cofactor>
    <text evidence="12 13 14">Binds 1 zinc ion per monomer.</text>
</comment>
<evidence type="ECO:0000256" key="1">
    <source>
        <dbReference type="ARBA" id="ARBA00022478"/>
    </source>
</evidence>
<dbReference type="EMBL" id="JABTTE010000001">
    <property type="protein sequence ID" value="NSL50299.1"/>
    <property type="molecule type" value="Genomic_DNA"/>
</dbReference>
<dbReference type="GO" id="GO:0003678">
    <property type="term" value="F:DNA helicase activity"/>
    <property type="evidence" value="ECO:0007669"/>
    <property type="project" value="InterPro"/>
</dbReference>
<dbReference type="GO" id="GO:0006269">
    <property type="term" value="P:DNA replication, synthesis of primer"/>
    <property type="evidence" value="ECO:0007669"/>
    <property type="project" value="UniProtKB-UniRule"/>
</dbReference>
<dbReference type="InterPro" id="IPR006171">
    <property type="entry name" value="TOPRIM_dom"/>
</dbReference>
<proteinExistence type="inferred from homology"/>
<dbReference type="PROSITE" id="PS50880">
    <property type="entry name" value="TOPRIM"/>
    <property type="match status" value="1"/>
</dbReference>
<dbReference type="NCBIfam" id="TIGR01391">
    <property type="entry name" value="dnaG"/>
    <property type="match status" value="1"/>
</dbReference>
<dbReference type="SMART" id="SM00493">
    <property type="entry name" value="TOPRIM"/>
    <property type="match status" value="1"/>
</dbReference>
<evidence type="ECO:0000256" key="6">
    <source>
        <dbReference type="ARBA" id="ARBA00022723"/>
    </source>
</evidence>
<dbReference type="Gene3D" id="3.90.580.10">
    <property type="entry name" value="Zinc finger, CHC2-type domain"/>
    <property type="match status" value="1"/>
</dbReference>
<dbReference type="SUPFAM" id="SSF48024">
    <property type="entry name" value="N-terminal domain of DnaB helicase"/>
    <property type="match status" value="1"/>
</dbReference>
<comment type="domain">
    <text evidence="12">Contains an N-terminal zinc-binding domain, a central core domain that contains the primase activity, and a C-terminal DnaB-binding domain.</text>
</comment>
<keyword evidence="2 12" id="KW-0639">Primosome</keyword>
<keyword evidence="10 12" id="KW-0238">DNA-binding</keyword>
<evidence type="ECO:0000256" key="12">
    <source>
        <dbReference type="HAMAP-Rule" id="MF_00974"/>
    </source>
</evidence>
<dbReference type="InterPro" id="IPR050219">
    <property type="entry name" value="DnaG_primase"/>
</dbReference>
<comment type="caution">
    <text evidence="16">The sequence shown here is derived from an EMBL/GenBank/DDBJ whole genome shotgun (WGS) entry which is preliminary data.</text>
</comment>
<dbReference type="Pfam" id="PF01807">
    <property type="entry name" value="Zn_ribbon_DnaG"/>
    <property type="match status" value="1"/>
</dbReference>
<dbReference type="PIRSF" id="PIRSF002811">
    <property type="entry name" value="DnaG"/>
    <property type="match status" value="1"/>
</dbReference>
<dbReference type="Gene3D" id="1.10.860.10">
    <property type="entry name" value="DNAb Helicase, Chain A"/>
    <property type="match status" value="1"/>
</dbReference>
<sequence length="604" mass="69583">MGNRIPEETIEEIRNKIDIVEVISEYVQLKKQGRNYFGLCPFHGEKTPSFSVSAEMQIYHCFGCGASGNVFSFIMNVENCTFVEAVTTLAERIHIDLPTTRNQQPFNEKTNDFSVALRAHDLLQKFYHHFLVNTKEGKDALLYLEKRGFTDKEIERFQIGYAPNSSDLATRFFEKRGFNLYELVKSGLLSRRESDGKFYDRFRNRIMFPIWDHQGRTIGFGGRSLSDEEPKYLNSPDTKLFNKGKILYGLHLAKPAIRKKEQVVLFEGYIDVISAWRAGVENGVATLGTSLTEEQARIIRRNAETVVICYDSDHAGINAAYRAQSILTNVGCTVRIAKMPEGYDPDEYILAFGHESFQKNVIDQSMTLMAFKMDYLRKGKNLKNEGELIAYIEEVLKEISMLPGAIERDHYLRQLSEEFSISLDALKSEQYQIYRKLRKNKDISSLYRNNSNNNLKAVIVNKKLHPAYYNAERLILAHMLRSNEIAQQIKEQIGCSFNIDSHNAIALFIYGYYEEGHSPDVSGIIQNIDDEELRRIVSELAMIEINSNISDEELSDYIKQVLNYPKWLKIKEIEREKLQALKVNDVIKAAQLTQQMIELKKDLK</sequence>
<evidence type="ECO:0000256" key="3">
    <source>
        <dbReference type="ARBA" id="ARBA00022679"/>
    </source>
</evidence>
<organism evidence="16 17">
    <name type="scientific">Calidifontibacillus erzurumensis</name>
    <dbReference type="NCBI Taxonomy" id="2741433"/>
    <lineage>
        <taxon>Bacteria</taxon>
        <taxon>Bacillati</taxon>
        <taxon>Bacillota</taxon>
        <taxon>Bacilli</taxon>
        <taxon>Bacillales</taxon>
        <taxon>Bacillaceae</taxon>
        <taxon>Calidifontibacillus/Schinkia group</taxon>
        <taxon>Calidifontibacillus</taxon>
    </lineage>
</organism>
<dbReference type="SMART" id="SM00400">
    <property type="entry name" value="ZnF_CHCC"/>
    <property type="match status" value="1"/>
</dbReference>
<dbReference type="InterPro" id="IPR013264">
    <property type="entry name" value="DNAG_N"/>
</dbReference>
<feature type="zinc finger region" description="CHC2-type" evidence="12 14">
    <location>
        <begin position="40"/>
        <end position="64"/>
    </location>
</feature>
<dbReference type="SUPFAM" id="SSF56731">
    <property type="entry name" value="DNA primase core"/>
    <property type="match status" value="1"/>
</dbReference>
<evidence type="ECO:0000256" key="14">
    <source>
        <dbReference type="PIRSR" id="PIRSR002811-1"/>
    </source>
</evidence>
<comment type="function">
    <text evidence="12 13">RNA polymerase that catalyzes the synthesis of short RNA molecules used as primers for DNA polymerase during DNA replication.</text>
</comment>
<keyword evidence="5 12" id="KW-0235">DNA replication</keyword>
<dbReference type="GO" id="GO:0008270">
    <property type="term" value="F:zinc ion binding"/>
    <property type="evidence" value="ECO:0007669"/>
    <property type="project" value="UniProtKB-UniRule"/>
</dbReference>